<dbReference type="SUPFAM" id="SSF50998">
    <property type="entry name" value="Quinoprotein alcohol dehydrogenase-like"/>
    <property type="match status" value="1"/>
</dbReference>
<proteinExistence type="predicted"/>
<dbReference type="Pfam" id="PF13360">
    <property type="entry name" value="PQQ_2"/>
    <property type="match status" value="1"/>
</dbReference>
<dbReference type="InterPro" id="IPR018391">
    <property type="entry name" value="PQQ_b-propeller_rpt"/>
</dbReference>
<evidence type="ECO:0000256" key="1">
    <source>
        <dbReference type="SAM" id="SignalP"/>
    </source>
</evidence>
<gene>
    <name evidence="3" type="ORF">GYN08_04685</name>
</gene>
<sequence length="439" mass="47190">MPVISRFRFMAGICLSAALLAPSFGAPGAEASAAKPAGAASEKTPAFQTLRSTWKADNNGESLYARQLPVSNGLVFYTDSRRTLHAADVSGGKTEWSIPHAGSPQAIAANGVVFLDASGRLVKADSSSGKVLWRTPAVKLPDVMGARVNEVGGLLLVIDENSGGGLSAFDPASGKRKWKNADLSMYAGNVVGQFGKTLVVSSTVDNMRTQFFGIDLSTGKKLWRKAGLYDAVGQEQGKLVLREVTEQANRLTQSEKPFRGYMLRLALLDPATGKIVKTEKYGLSQDARLSTDSRSYIVGSRVFGVETSWSPDLSTLVRYERGRSAPVKSYAEYGDLVSDLQEGYFFFQKNGELTALRAENDKTISFGKLPAHVAVTGVRVSNGFAFAGLDNGDYYILDMKSGKTAGVLPTKSDMFGDPFVQDGRLLIQTQPDLLSVKLP</sequence>
<evidence type="ECO:0000313" key="3">
    <source>
        <dbReference type="EMBL" id="NGZ74605.1"/>
    </source>
</evidence>
<organism evidence="3 4">
    <name type="scientific">Saccharibacillus alkalitolerans</name>
    <dbReference type="NCBI Taxonomy" id="2705290"/>
    <lineage>
        <taxon>Bacteria</taxon>
        <taxon>Bacillati</taxon>
        <taxon>Bacillota</taxon>
        <taxon>Bacilli</taxon>
        <taxon>Bacillales</taxon>
        <taxon>Paenibacillaceae</taxon>
        <taxon>Saccharibacillus</taxon>
    </lineage>
</organism>
<protein>
    <submittedName>
        <fullName evidence="3">PQQ-binding-like beta-propeller repeat protein</fullName>
    </submittedName>
</protein>
<dbReference type="Gene3D" id="2.130.10.10">
    <property type="entry name" value="YVTN repeat-like/Quinoprotein amine dehydrogenase"/>
    <property type="match status" value="2"/>
</dbReference>
<dbReference type="InterPro" id="IPR011047">
    <property type="entry name" value="Quinoprotein_ADH-like_sf"/>
</dbReference>
<reference evidence="3 4" key="1">
    <citation type="submission" date="2020-01" db="EMBL/GenBank/DDBJ databases">
        <title>Polyphasic characterisation and genomic insights into a novel alkali tolerant bacterium VR-M41.</title>
        <authorList>
            <person name="Vemuluri V.R."/>
        </authorList>
    </citation>
    <scope>NUCLEOTIDE SEQUENCE [LARGE SCALE GENOMIC DNA]</scope>
    <source>
        <strain evidence="3 4">VR-M41</strain>
    </source>
</reference>
<comment type="caution">
    <text evidence="3">The sequence shown here is derived from an EMBL/GenBank/DDBJ whole genome shotgun (WGS) entry which is preliminary data.</text>
</comment>
<feature type="chain" id="PRO_5045421233" evidence="1">
    <location>
        <begin position="29"/>
        <end position="439"/>
    </location>
</feature>
<dbReference type="Proteomes" id="UP000800303">
    <property type="component" value="Unassembled WGS sequence"/>
</dbReference>
<name>A0ABX0F2F5_9BACL</name>
<keyword evidence="1" id="KW-0732">Signal</keyword>
<evidence type="ECO:0000313" key="4">
    <source>
        <dbReference type="Proteomes" id="UP000800303"/>
    </source>
</evidence>
<dbReference type="InterPro" id="IPR015943">
    <property type="entry name" value="WD40/YVTN_repeat-like_dom_sf"/>
</dbReference>
<keyword evidence="4" id="KW-1185">Reference proteome</keyword>
<dbReference type="EMBL" id="JAAFGS010000001">
    <property type="protein sequence ID" value="NGZ74605.1"/>
    <property type="molecule type" value="Genomic_DNA"/>
</dbReference>
<dbReference type="PANTHER" id="PTHR34512">
    <property type="entry name" value="CELL SURFACE PROTEIN"/>
    <property type="match status" value="1"/>
</dbReference>
<dbReference type="InterPro" id="IPR006311">
    <property type="entry name" value="TAT_signal"/>
</dbReference>
<feature type="domain" description="Pyrrolo-quinoline quinone repeat" evidence="2">
    <location>
        <begin position="53"/>
        <end position="243"/>
    </location>
</feature>
<dbReference type="PANTHER" id="PTHR34512:SF30">
    <property type="entry name" value="OUTER MEMBRANE PROTEIN ASSEMBLY FACTOR BAMB"/>
    <property type="match status" value="1"/>
</dbReference>
<dbReference type="PROSITE" id="PS51318">
    <property type="entry name" value="TAT"/>
    <property type="match status" value="1"/>
</dbReference>
<evidence type="ECO:0000259" key="2">
    <source>
        <dbReference type="Pfam" id="PF13360"/>
    </source>
</evidence>
<feature type="signal peptide" evidence="1">
    <location>
        <begin position="1"/>
        <end position="28"/>
    </location>
</feature>
<accession>A0ABX0F2F5</accession>
<dbReference type="SMART" id="SM00564">
    <property type="entry name" value="PQQ"/>
    <property type="match status" value="4"/>
</dbReference>
<dbReference type="InterPro" id="IPR002372">
    <property type="entry name" value="PQQ_rpt_dom"/>
</dbReference>
<dbReference type="RefSeq" id="WP_166272860.1">
    <property type="nucleotide sequence ID" value="NZ_JAAFGS010000001.1"/>
</dbReference>